<feature type="region of interest" description="Disordered" evidence="1">
    <location>
        <begin position="114"/>
        <end position="171"/>
    </location>
</feature>
<dbReference type="AlphaFoldDB" id="A0A0D6MI70"/>
<evidence type="ECO:0000313" key="2">
    <source>
        <dbReference type="EMBL" id="GAN53334.1"/>
    </source>
</evidence>
<feature type="compositionally biased region" description="Basic and acidic residues" evidence="1">
    <location>
        <begin position="125"/>
        <end position="135"/>
    </location>
</feature>
<dbReference type="Proteomes" id="UP000032679">
    <property type="component" value="Unassembled WGS sequence"/>
</dbReference>
<evidence type="ECO:0000313" key="3">
    <source>
        <dbReference type="Proteomes" id="UP000032679"/>
    </source>
</evidence>
<keyword evidence="3" id="KW-1185">Reference proteome</keyword>
<protein>
    <submittedName>
        <fullName evidence="2">Uncharacterized protein</fullName>
    </submittedName>
</protein>
<evidence type="ECO:0000256" key="1">
    <source>
        <dbReference type="SAM" id="MobiDB-lite"/>
    </source>
</evidence>
<sequence>MKRSCRLAGRGAVQLIAVLALSGCSGFGKFWHDTLTLPGANPNAPTGDAENMVRATGGNVQALPILPVGGNIWPGPPQALPSLSDVEGDHGLAGKIGNPATFYGGAELGGAQLEEGGSMSAGEQDGVHHGVRDFSDSGSSTALPNHEEDNAAKYGAKPRTGTITIPNGDGTDTLIAPDGSVRVVHHAPAAPGH</sequence>
<dbReference type="STRING" id="1231623.Tasa_009_129"/>
<reference evidence="2 3" key="1">
    <citation type="submission" date="2012-10" db="EMBL/GenBank/DDBJ databases">
        <title>Genome sequencing of Tanticharoenia sakaeratensis NBRC 103193.</title>
        <authorList>
            <person name="Azuma Y."/>
            <person name="Hadano H."/>
            <person name="Hirakawa H."/>
            <person name="Matsushita K."/>
        </authorList>
    </citation>
    <scope>NUCLEOTIDE SEQUENCE [LARGE SCALE GENOMIC DNA]</scope>
    <source>
        <strain evidence="2 3">NBRC 103193</strain>
    </source>
</reference>
<dbReference type="EMBL" id="BALE01000009">
    <property type="protein sequence ID" value="GAN53334.1"/>
    <property type="molecule type" value="Genomic_DNA"/>
</dbReference>
<proteinExistence type="predicted"/>
<dbReference type="RefSeq" id="WP_048847149.1">
    <property type="nucleotide sequence ID" value="NZ_BALE01000009.1"/>
</dbReference>
<comment type="caution">
    <text evidence="2">The sequence shown here is derived from an EMBL/GenBank/DDBJ whole genome shotgun (WGS) entry which is preliminary data.</text>
</comment>
<gene>
    <name evidence="2" type="ORF">Tasa_009_129</name>
</gene>
<organism evidence="2 3">
    <name type="scientific">Tanticharoenia sakaeratensis NBRC 103193</name>
    <dbReference type="NCBI Taxonomy" id="1231623"/>
    <lineage>
        <taxon>Bacteria</taxon>
        <taxon>Pseudomonadati</taxon>
        <taxon>Pseudomonadota</taxon>
        <taxon>Alphaproteobacteria</taxon>
        <taxon>Acetobacterales</taxon>
        <taxon>Acetobacteraceae</taxon>
        <taxon>Tanticharoenia</taxon>
    </lineage>
</organism>
<dbReference type="OrthoDB" id="7283399at2"/>
<accession>A0A0D6MI70</accession>
<dbReference type="PROSITE" id="PS51257">
    <property type="entry name" value="PROKAR_LIPOPROTEIN"/>
    <property type="match status" value="1"/>
</dbReference>
<name>A0A0D6MI70_9PROT</name>